<dbReference type="PANTHER" id="PTHR33353:SF10">
    <property type="entry name" value="ENDO-BETA-1,4-GLUCANASE D"/>
    <property type="match status" value="1"/>
</dbReference>
<dbReference type="GO" id="GO:0030245">
    <property type="term" value="P:cellulose catabolic process"/>
    <property type="evidence" value="ECO:0007669"/>
    <property type="project" value="UniProtKB-KW"/>
</dbReference>
<dbReference type="HOGENOM" id="CLU_031730_2_1_1"/>
<comment type="subcellular location">
    <subcellularLocation>
        <location evidence="2">Secreted</location>
    </subcellularLocation>
</comment>
<keyword evidence="10" id="KW-1015">Disulfide bond</keyword>
<evidence type="ECO:0000313" key="19">
    <source>
        <dbReference type="EMBL" id="EKM77534.1"/>
    </source>
</evidence>
<evidence type="ECO:0000256" key="2">
    <source>
        <dbReference type="ARBA" id="ARBA00004613"/>
    </source>
</evidence>
<dbReference type="EC" id="1.14.99.56" evidence="15"/>
<evidence type="ECO:0000256" key="5">
    <source>
        <dbReference type="ARBA" id="ARBA00022729"/>
    </source>
</evidence>
<dbReference type="GO" id="GO:0004497">
    <property type="term" value="F:monooxygenase activity"/>
    <property type="evidence" value="ECO:0007669"/>
    <property type="project" value="UniProtKB-KW"/>
</dbReference>
<evidence type="ECO:0000256" key="7">
    <source>
        <dbReference type="ARBA" id="ARBA00023002"/>
    </source>
</evidence>
<feature type="chain" id="PRO_5003888631" description="lytic cellulose monooxygenase (C4-dehydrogenating)" evidence="17">
    <location>
        <begin position="19"/>
        <end position="344"/>
    </location>
</feature>
<dbReference type="GO" id="GO:0046872">
    <property type="term" value="F:metal ion binding"/>
    <property type="evidence" value="ECO:0007669"/>
    <property type="project" value="UniProtKB-KW"/>
</dbReference>
<dbReference type="PANTHER" id="PTHR33353">
    <property type="entry name" value="PUTATIVE (AFU_ORTHOLOGUE AFUA_1G12560)-RELATED"/>
    <property type="match status" value="1"/>
</dbReference>
<protein>
    <recommendedName>
        <fullName evidence="15">lytic cellulose monooxygenase (C4-dehydrogenating)</fullName>
        <ecNumber evidence="15">1.14.99.56</ecNumber>
    </recommendedName>
</protein>
<evidence type="ECO:0000256" key="3">
    <source>
        <dbReference type="ARBA" id="ARBA00022525"/>
    </source>
</evidence>
<name>K5VSU8_AGABU</name>
<evidence type="ECO:0000256" key="12">
    <source>
        <dbReference type="ARBA" id="ARBA00023326"/>
    </source>
</evidence>
<keyword evidence="3" id="KW-0964">Secreted</keyword>
<keyword evidence="9" id="KW-0503">Monooxygenase</keyword>
<evidence type="ECO:0000313" key="20">
    <source>
        <dbReference type="Proteomes" id="UP000008493"/>
    </source>
</evidence>
<dbReference type="InterPro" id="IPR005103">
    <property type="entry name" value="AA9_LPMO"/>
</dbReference>
<evidence type="ECO:0000256" key="6">
    <source>
        <dbReference type="ARBA" id="ARBA00023001"/>
    </source>
</evidence>
<keyword evidence="6" id="KW-0136">Cellulose degradation</keyword>
<comment type="catalytic activity">
    <reaction evidence="14">
        <text>[(1-&gt;4)-beta-D-glucosyl]n+m + reduced acceptor + O2 = 4-dehydro-beta-D-glucosyl-[(1-&gt;4)-beta-D-glucosyl]n-1 + [(1-&gt;4)-beta-D-glucosyl]m + acceptor + H2O.</text>
        <dbReference type="EC" id="1.14.99.56"/>
    </reaction>
</comment>
<reference evidence="20" key="1">
    <citation type="journal article" date="2012" name="Proc. Natl. Acad. Sci. U.S.A.">
        <title>Genome sequence of the button mushroom Agaricus bisporus reveals mechanisms governing adaptation to a humic-rich ecological niche.</title>
        <authorList>
            <person name="Morin E."/>
            <person name="Kohler A."/>
            <person name="Baker A.R."/>
            <person name="Foulongne-Oriol M."/>
            <person name="Lombard V."/>
            <person name="Nagy L.G."/>
            <person name="Ohm R.A."/>
            <person name="Patyshakuliyeva A."/>
            <person name="Brun A."/>
            <person name="Aerts A.L."/>
            <person name="Bailey A.M."/>
            <person name="Billette C."/>
            <person name="Coutinho P.M."/>
            <person name="Deakin G."/>
            <person name="Doddapaneni H."/>
            <person name="Floudas D."/>
            <person name="Grimwood J."/>
            <person name="Hilden K."/>
            <person name="Kuees U."/>
            <person name="LaButti K.M."/>
            <person name="Lapidus A."/>
            <person name="Lindquist E.A."/>
            <person name="Lucas S.M."/>
            <person name="Murat C."/>
            <person name="Riley R.W."/>
            <person name="Salamov A.A."/>
            <person name="Schmutz J."/>
            <person name="Subramanian V."/>
            <person name="Woesten H.A.B."/>
            <person name="Xu J."/>
            <person name="Eastwood D.C."/>
            <person name="Foster G.D."/>
            <person name="Sonnenberg A.S."/>
            <person name="Cullen D."/>
            <person name="de Vries R.P."/>
            <person name="Lundell T."/>
            <person name="Hibbett D.S."/>
            <person name="Henrissat B."/>
            <person name="Burton K.S."/>
            <person name="Kerrigan R.W."/>
            <person name="Challen M.P."/>
            <person name="Grigoriev I.V."/>
            <person name="Martin F."/>
        </authorList>
    </citation>
    <scope>NUCLEOTIDE SEQUENCE [LARGE SCALE GENOMIC DNA]</scope>
    <source>
        <strain evidence="20">JB137-S8 / ATCC MYA-4627 / FGSC 10392</strain>
    </source>
</reference>
<dbReference type="AlphaFoldDB" id="K5VSU8"/>
<evidence type="ECO:0000256" key="4">
    <source>
        <dbReference type="ARBA" id="ARBA00022723"/>
    </source>
</evidence>
<dbReference type="CDD" id="cd21175">
    <property type="entry name" value="LPMO_AA9"/>
    <property type="match status" value="1"/>
</dbReference>
<keyword evidence="5 17" id="KW-0732">Signal</keyword>
<dbReference type="GeneID" id="18831383"/>
<dbReference type="GO" id="GO:0005576">
    <property type="term" value="C:extracellular region"/>
    <property type="evidence" value="ECO:0007669"/>
    <property type="project" value="UniProtKB-SubCell"/>
</dbReference>
<feature type="compositionally biased region" description="Low complexity" evidence="16">
    <location>
        <begin position="253"/>
        <end position="278"/>
    </location>
</feature>
<evidence type="ECO:0000256" key="15">
    <source>
        <dbReference type="ARBA" id="ARBA00047174"/>
    </source>
</evidence>
<keyword evidence="12" id="KW-0624">Polysaccharide degradation</keyword>
<dbReference type="InterPro" id="IPR049892">
    <property type="entry name" value="AA9"/>
</dbReference>
<evidence type="ECO:0000259" key="18">
    <source>
        <dbReference type="Pfam" id="PF03443"/>
    </source>
</evidence>
<dbReference type="Gene3D" id="2.70.50.70">
    <property type="match status" value="1"/>
</dbReference>
<evidence type="ECO:0000256" key="8">
    <source>
        <dbReference type="ARBA" id="ARBA00023008"/>
    </source>
</evidence>
<evidence type="ECO:0000256" key="10">
    <source>
        <dbReference type="ARBA" id="ARBA00023157"/>
    </source>
</evidence>
<dbReference type="OrthoDB" id="4849160at2759"/>
<dbReference type="Pfam" id="PF03443">
    <property type="entry name" value="AA9"/>
    <property type="match status" value="1"/>
</dbReference>
<evidence type="ECO:0000256" key="14">
    <source>
        <dbReference type="ARBA" id="ARBA00045077"/>
    </source>
</evidence>
<keyword evidence="20" id="KW-1185">Reference proteome</keyword>
<feature type="compositionally biased region" description="Low complexity" evidence="16">
    <location>
        <begin position="295"/>
        <end position="308"/>
    </location>
</feature>
<feature type="region of interest" description="Disordered" evidence="16">
    <location>
        <begin position="33"/>
        <end position="72"/>
    </location>
</feature>
<feature type="compositionally biased region" description="Polar residues" evidence="16">
    <location>
        <begin position="36"/>
        <end position="53"/>
    </location>
</feature>
<dbReference type="InParanoid" id="K5VSU8"/>
<dbReference type="EMBL" id="JH971395">
    <property type="protein sequence ID" value="EKM77534.1"/>
    <property type="molecule type" value="Genomic_DNA"/>
</dbReference>
<proteinExistence type="inferred from homology"/>
<comment type="cofactor">
    <cofactor evidence="1">
        <name>Cu(2+)</name>
        <dbReference type="ChEBI" id="CHEBI:29036"/>
    </cofactor>
</comment>
<keyword evidence="7" id="KW-0560">Oxidoreductase</keyword>
<evidence type="ECO:0000256" key="1">
    <source>
        <dbReference type="ARBA" id="ARBA00001973"/>
    </source>
</evidence>
<comment type="similarity">
    <text evidence="13">Belongs to the polysaccharide monooxygenase AA9 family.</text>
</comment>
<feature type="region of interest" description="Disordered" evidence="16">
    <location>
        <begin position="243"/>
        <end position="308"/>
    </location>
</feature>
<evidence type="ECO:0000256" key="9">
    <source>
        <dbReference type="ARBA" id="ARBA00023033"/>
    </source>
</evidence>
<evidence type="ECO:0000256" key="17">
    <source>
        <dbReference type="SAM" id="SignalP"/>
    </source>
</evidence>
<dbReference type="RefSeq" id="XP_007331724.1">
    <property type="nucleotide sequence ID" value="XM_007331662.1"/>
</dbReference>
<evidence type="ECO:0000256" key="13">
    <source>
        <dbReference type="ARBA" id="ARBA00044502"/>
    </source>
</evidence>
<organism evidence="19 20">
    <name type="scientific">Agaricus bisporus var. burnettii (strain JB137-S8 / ATCC MYA-4627 / FGSC 10392)</name>
    <name type="common">White button mushroom</name>
    <dbReference type="NCBI Taxonomy" id="597362"/>
    <lineage>
        <taxon>Eukaryota</taxon>
        <taxon>Fungi</taxon>
        <taxon>Dikarya</taxon>
        <taxon>Basidiomycota</taxon>
        <taxon>Agaricomycotina</taxon>
        <taxon>Agaricomycetes</taxon>
        <taxon>Agaricomycetidae</taxon>
        <taxon>Agaricales</taxon>
        <taxon>Agaricineae</taxon>
        <taxon>Agaricaceae</taxon>
        <taxon>Agaricus</taxon>
    </lineage>
</organism>
<gene>
    <name evidence="19" type="ORF">AGABI1DRAFT_77031</name>
</gene>
<dbReference type="KEGG" id="abp:AGABI1DRAFT77031"/>
<dbReference type="Proteomes" id="UP000008493">
    <property type="component" value="Unassembled WGS sequence"/>
</dbReference>
<feature type="signal peptide" evidence="17">
    <location>
        <begin position="1"/>
        <end position="18"/>
    </location>
</feature>
<keyword evidence="11" id="KW-0119">Carbohydrate metabolism</keyword>
<dbReference type="eggNOG" id="ENOG502SJ5H">
    <property type="taxonomic scope" value="Eukaryota"/>
</dbReference>
<feature type="domain" description="Auxiliary Activity family 9 catalytic" evidence="18">
    <location>
        <begin position="19"/>
        <end position="223"/>
    </location>
</feature>
<dbReference type="OMA" id="YPKHISR"/>
<keyword evidence="4" id="KW-0479">Metal-binding</keyword>
<accession>K5VSU8</accession>
<keyword evidence="8" id="KW-0186">Copper</keyword>
<evidence type="ECO:0000256" key="16">
    <source>
        <dbReference type="SAM" id="MobiDB-lite"/>
    </source>
</evidence>
<evidence type="ECO:0000256" key="11">
    <source>
        <dbReference type="ARBA" id="ARBA00023277"/>
    </source>
</evidence>
<sequence>MRLSTLAVPLLTAAYASAHGYVSQLSIGDTLYQGDRTGQPTDNSVIRDVSSQDPIKGADNPDLNCGNGSPRPAGLNADAKPGDTMSFLWVSADGGNWPHEIGPLITYMASCGDEDCNEFDSTKAKWFKIDQQGQVSDGSNTWVQKETQQRQPAKVTLPNNIAPGNYLVRHEIIALHLGNSMGGAEFYASCSQLKVSGSGTGKPSSDELVSFPGAYRDDDPGIFTPKVFDPGFHYDFPGPKIASFIAEGGGNSDSGSSSGSDDPSPNPTPTSNDPTQTNAPDNDTTTKCNLKKSSKSSSNARRSLNSRRNSLTDDLVTAGSSLNVKFYPKHISRVMRKTVFGGKH</sequence>
<dbReference type="STRING" id="597362.K5VSU8"/>